<evidence type="ECO:0000256" key="2">
    <source>
        <dbReference type="SAM" id="Phobius"/>
    </source>
</evidence>
<proteinExistence type="predicted"/>
<protein>
    <submittedName>
        <fullName evidence="3">Putative ATP synthase F0 subunit I</fullName>
    </submittedName>
</protein>
<keyword evidence="2" id="KW-0472">Membrane</keyword>
<sequence>MRLLPDPERIRSAARNSKSPSAAGDQGLGQGAEIAIGLLVFFGIGAGIDWWAGTTPVFMIAFTIFCAIGQFVRVWYGYDARMRNLEADRAHNARAHQTSVAAGDSSRAERP</sequence>
<accession>B1N6P5</accession>
<evidence type="ECO:0000313" key="3">
    <source>
        <dbReference type="EMBL" id="ABM53591.1"/>
    </source>
</evidence>
<keyword evidence="2" id="KW-1133">Transmembrane helix</keyword>
<dbReference type="AlphaFoldDB" id="B1N6P5"/>
<feature type="compositionally biased region" description="Basic and acidic residues" evidence="1">
    <location>
        <begin position="1"/>
        <end position="11"/>
    </location>
</feature>
<evidence type="ECO:0000256" key="1">
    <source>
        <dbReference type="SAM" id="MobiDB-lite"/>
    </source>
</evidence>
<feature type="transmembrane region" description="Helical" evidence="2">
    <location>
        <begin position="58"/>
        <end position="76"/>
    </location>
</feature>
<feature type="region of interest" description="Disordered" evidence="1">
    <location>
        <begin position="1"/>
        <end position="26"/>
    </location>
</feature>
<reference evidence="3" key="1">
    <citation type="journal article" date="2008" name="FEMS Microbiol. Ecol.">
        <title>Metagenomic analysis of a freshwater toxic cyanobacteria bloom.</title>
        <authorList>
            <person name="Pope P.B."/>
            <person name="Patel B.K."/>
        </authorList>
    </citation>
    <scope>NUCLEOTIDE SEQUENCE</scope>
</reference>
<dbReference type="EMBL" id="EF157672">
    <property type="protein sequence ID" value="ABM53591.1"/>
    <property type="molecule type" value="Genomic_DNA"/>
</dbReference>
<keyword evidence="2" id="KW-0812">Transmembrane</keyword>
<name>B1N6P5_9BACT</name>
<feature type="transmembrane region" description="Helical" evidence="2">
    <location>
        <begin position="34"/>
        <end position="52"/>
    </location>
</feature>
<organism evidence="3">
    <name type="scientific">uncultured bacterium CBNPD1 BAC clone 2089</name>
    <dbReference type="NCBI Taxonomy" id="417311"/>
    <lineage>
        <taxon>Bacteria</taxon>
        <taxon>environmental samples</taxon>
    </lineage>
</organism>